<dbReference type="AlphaFoldDB" id="N1PVM9"/>
<dbReference type="EMBL" id="KB446536">
    <property type="protein sequence ID" value="EME47531.1"/>
    <property type="molecule type" value="Genomic_DNA"/>
</dbReference>
<sequence>MLRCTFVLWLDDIEDVMEDAIENAQQVASRVASRAGGFGENPQHEAEDLLGNAAEDLAEPAVQKLQRA</sequence>
<organism evidence="2 3">
    <name type="scientific">Dothistroma septosporum (strain NZE10 / CBS 128990)</name>
    <name type="common">Red band needle blight fungus</name>
    <name type="synonym">Mycosphaerella pini</name>
    <dbReference type="NCBI Taxonomy" id="675120"/>
    <lineage>
        <taxon>Eukaryota</taxon>
        <taxon>Fungi</taxon>
        <taxon>Dikarya</taxon>
        <taxon>Ascomycota</taxon>
        <taxon>Pezizomycotina</taxon>
        <taxon>Dothideomycetes</taxon>
        <taxon>Dothideomycetidae</taxon>
        <taxon>Mycosphaerellales</taxon>
        <taxon>Mycosphaerellaceae</taxon>
        <taxon>Dothistroma</taxon>
    </lineage>
</organism>
<reference evidence="2 3" key="2">
    <citation type="journal article" date="2012" name="PLoS Pathog.">
        <title>Diverse lifestyles and strategies of plant pathogenesis encoded in the genomes of eighteen Dothideomycetes fungi.</title>
        <authorList>
            <person name="Ohm R.A."/>
            <person name="Feau N."/>
            <person name="Henrissat B."/>
            <person name="Schoch C.L."/>
            <person name="Horwitz B.A."/>
            <person name="Barry K.W."/>
            <person name="Condon B.J."/>
            <person name="Copeland A.C."/>
            <person name="Dhillon B."/>
            <person name="Glaser F."/>
            <person name="Hesse C.N."/>
            <person name="Kosti I."/>
            <person name="LaButti K."/>
            <person name="Lindquist E.A."/>
            <person name="Lucas S."/>
            <person name="Salamov A.A."/>
            <person name="Bradshaw R.E."/>
            <person name="Ciuffetti L."/>
            <person name="Hamelin R.C."/>
            <person name="Kema G.H.J."/>
            <person name="Lawrence C."/>
            <person name="Scott J.A."/>
            <person name="Spatafora J.W."/>
            <person name="Turgeon B.G."/>
            <person name="de Wit P.J.G.M."/>
            <person name="Zhong S."/>
            <person name="Goodwin S.B."/>
            <person name="Grigoriev I.V."/>
        </authorList>
    </citation>
    <scope>NUCLEOTIDE SEQUENCE [LARGE SCALE GENOMIC DNA]</scope>
    <source>
        <strain evidence="3">NZE10 / CBS 128990</strain>
    </source>
</reference>
<proteinExistence type="predicted"/>
<reference evidence="3" key="1">
    <citation type="journal article" date="2012" name="PLoS Genet.">
        <title>The genomes of the fungal plant pathogens Cladosporium fulvum and Dothistroma septosporum reveal adaptation to different hosts and lifestyles but also signatures of common ancestry.</title>
        <authorList>
            <person name="de Wit P.J.G.M."/>
            <person name="van der Burgt A."/>
            <person name="Oekmen B."/>
            <person name="Stergiopoulos I."/>
            <person name="Abd-Elsalam K.A."/>
            <person name="Aerts A.L."/>
            <person name="Bahkali A.H."/>
            <person name="Beenen H.G."/>
            <person name="Chettri P."/>
            <person name="Cox M.P."/>
            <person name="Datema E."/>
            <person name="de Vries R.P."/>
            <person name="Dhillon B."/>
            <person name="Ganley A.R."/>
            <person name="Griffiths S.A."/>
            <person name="Guo Y."/>
            <person name="Hamelin R.C."/>
            <person name="Henrissat B."/>
            <person name="Kabir M.S."/>
            <person name="Jashni M.K."/>
            <person name="Kema G."/>
            <person name="Klaubauf S."/>
            <person name="Lapidus A."/>
            <person name="Levasseur A."/>
            <person name="Lindquist E."/>
            <person name="Mehrabi R."/>
            <person name="Ohm R.A."/>
            <person name="Owen T.J."/>
            <person name="Salamov A."/>
            <person name="Schwelm A."/>
            <person name="Schijlen E."/>
            <person name="Sun H."/>
            <person name="van den Burg H.A."/>
            <person name="van Ham R.C.H.J."/>
            <person name="Zhang S."/>
            <person name="Goodwin S.B."/>
            <person name="Grigoriev I.V."/>
            <person name="Collemare J."/>
            <person name="Bradshaw R.E."/>
        </authorList>
    </citation>
    <scope>NUCLEOTIDE SEQUENCE [LARGE SCALE GENOMIC DNA]</scope>
    <source>
        <strain evidence="3">NZE10 / CBS 128990</strain>
    </source>
</reference>
<dbReference type="HOGENOM" id="CLU_2793940_0_0_1"/>
<dbReference type="Proteomes" id="UP000016933">
    <property type="component" value="Unassembled WGS sequence"/>
</dbReference>
<keyword evidence="3" id="KW-1185">Reference proteome</keyword>
<evidence type="ECO:0000313" key="2">
    <source>
        <dbReference type="EMBL" id="EME47531.1"/>
    </source>
</evidence>
<accession>N1PVM9</accession>
<feature type="region of interest" description="Disordered" evidence="1">
    <location>
        <begin position="34"/>
        <end position="53"/>
    </location>
</feature>
<name>N1PVM9_DOTSN</name>
<protein>
    <submittedName>
        <fullName evidence="2">Uncharacterized protein</fullName>
    </submittedName>
</protein>
<evidence type="ECO:0000256" key="1">
    <source>
        <dbReference type="SAM" id="MobiDB-lite"/>
    </source>
</evidence>
<gene>
    <name evidence="2" type="ORF">DOTSEDRAFT_41925</name>
</gene>
<evidence type="ECO:0000313" key="3">
    <source>
        <dbReference type="Proteomes" id="UP000016933"/>
    </source>
</evidence>